<dbReference type="PROSITE" id="PS51257">
    <property type="entry name" value="PROKAR_LIPOPROTEIN"/>
    <property type="match status" value="1"/>
</dbReference>
<evidence type="ECO:0008006" key="3">
    <source>
        <dbReference type="Google" id="ProtNLM"/>
    </source>
</evidence>
<dbReference type="EMBL" id="JBJGWJ010000003">
    <property type="protein sequence ID" value="MFK8293329.1"/>
    <property type="molecule type" value="Genomic_DNA"/>
</dbReference>
<protein>
    <recommendedName>
        <fullName evidence="3">DUF4595 domain-containing protein</fullName>
    </recommendedName>
</protein>
<name>A0ABW8QAE6_9FLAO</name>
<dbReference type="RefSeq" id="WP_157909202.1">
    <property type="nucleotide sequence ID" value="NZ_CP022387.1"/>
</dbReference>
<dbReference type="Proteomes" id="UP001622370">
    <property type="component" value="Unassembled WGS sequence"/>
</dbReference>
<evidence type="ECO:0000313" key="1">
    <source>
        <dbReference type="EMBL" id="MFK8293329.1"/>
    </source>
</evidence>
<keyword evidence="2" id="KW-1185">Reference proteome</keyword>
<accession>A0ABW8QAE6</accession>
<proteinExistence type="predicted"/>
<gene>
    <name evidence="1" type="ORF">ACI76L_06000</name>
</gene>
<comment type="caution">
    <text evidence="1">The sequence shown here is derived from an EMBL/GenBank/DDBJ whole genome shotgun (WGS) entry which is preliminary data.</text>
</comment>
<organism evidence="1 2">
    <name type="scientific">Capnocytophaga stomatis</name>
    <dbReference type="NCBI Taxonomy" id="1848904"/>
    <lineage>
        <taxon>Bacteria</taxon>
        <taxon>Pseudomonadati</taxon>
        <taxon>Bacteroidota</taxon>
        <taxon>Flavobacteriia</taxon>
        <taxon>Flavobacteriales</taxon>
        <taxon>Flavobacteriaceae</taxon>
        <taxon>Capnocytophaga</taxon>
    </lineage>
</organism>
<evidence type="ECO:0000313" key="2">
    <source>
        <dbReference type="Proteomes" id="UP001622370"/>
    </source>
</evidence>
<sequence length="389" mass="46514">MMRKRFLCGILISGLFLTSCEKEKDNPEPKKQQQTENPTLNRKGERKIKEIQAVSTKYFYDDETQSEISVKENYETYFTYTNNQITNVAVTKNNEQFYSSEISYQGENIFAKITEDEQERNITLSLNEKANVTKREYKEEDSLYVSEFGYNDKEQLISNSPYKYHWDNENMVKVTNGKETINYTYYDTENKNQFLLTFFINDDWALGYLNYFKDLYPFNWGKPSKNLVKSIVKEENNAVKYSKSERDFEYVYDNDYITEIKEKRFLHYYSKQIKESKFTDKDSEKISELWEEVQETMQQIDDFTERGRRYQILTNSSLGNVHQFVVVIRRHERGNINGSDYVPYDEIEKYDFSYTQNEDEKTFTSLTKIHTTSTTNVQKAETTYKIIYE</sequence>
<reference evidence="1 2" key="1">
    <citation type="journal article" date="2016" name="Sci. Rep.">
        <title>Whole genome sequencing identifies a novel species of the genus Capnocytophaga isolated from dog and cat bite wounds in humans.</title>
        <authorList>
            <person name="Zangenah S."/>
            <person name="Abbasi N."/>
            <person name="Andersson A.F."/>
            <person name="Bergman P."/>
        </authorList>
    </citation>
    <scope>NUCLEOTIDE SEQUENCE [LARGE SCALE GENOMIC DNA]</scope>
    <source>
        <strain evidence="1 2">W5</strain>
    </source>
</reference>